<feature type="non-terminal residue" evidence="1">
    <location>
        <position position="1"/>
    </location>
</feature>
<dbReference type="InterPro" id="IPR006777">
    <property type="entry name" value="Microvir_H"/>
</dbReference>
<proteinExistence type="predicted"/>
<evidence type="ECO:0000313" key="1">
    <source>
        <dbReference type="EMBL" id="CAI3961993.1"/>
    </source>
</evidence>
<comment type="caution">
    <text evidence="1">The sequence shown here is derived from an EMBL/GenBank/DDBJ whole genome shotgun (WGS) entry which is preliminary data.</text>
</comment>
<evidence type="ECO:0000313" key="2">
    <source>
        <dbReference type="Proteomes" id="UP001154259"/>
    </source>
</evidence>
<keyword evidence="2" id="KW-1185">Reference proteome</keyword>
<dbReference type="Gene3D" id="6.10.250.2700">
    <property type="match status" value="1"/>
</dbReference>
<dbReference type="Pfam" id="PF04687">
    <property type="entry name" value="Microvir_H"/>
    <property type="match status" value="1"/>
</dbReference>
<accession>A0ABM9HVG6</accession>
<dbReference type="Proteomes" id="UP001154259">
    <property type="component" value="Unassembled WGS sequence"/>
</dbReference>
<evidence type="ECO:0008006" key="3">
    <source>
        <dbReference type="Google" id="ProtNLM"/>
    </source>
</evidence>
<dbReference type="EMBL" id="CAMXCS010000021">
    <property type="protein sequence ID" value="CAI3961993.1"/>
    <property type="molecule type" value="Genomic_DNA"/>
</dbReference>
<protein>
    <recommendedName>
        <fullName evidence="3">Microvirus H protein (Pilot protein)</fullName>
    </recommendedName>
</protein>
<sequence length="191" mass="21182">ASSAGMVDAGFENQKELTKMQLDNQKEIAEMQNETQKEIAGIQSATSRQNTKDQVYAQNEMLAYQQKESTARVASIMENTNLSKQQQVSEIMRQMLTQAQTAGQYFTNDQIKEMTRKVSAEVDLVHQQTQNQRYGSSHIGATAKDISNVVTDAASGVVDIFHGIDKAVADTWNNFWKDGKADGIGSNLSRK</sequence>
<name>A0ABM9HVG6_9PROT</name>
<organism evidence="1 2">
    <name type="scientific">Commensalibacter communis</name>
    <dbReference type="NCBI Taxonomy" id="2972786"/>
    <lineage>
        <taxon>Bacteria</taxon>
        <taxon>Pseudomonadati</taxon>
        <taxon>Pseudomonadota</taxon>
        <taxon>Alphaproteobacteria</taxon>
        <taxon>Acetobacterales</taxon>
        <taxon>Acetobacteraceae</taxon>
    </lineage>
</organism>
<reference evidence="1" key="1">
    <citation type="submission" date="2022-10" db="EMBL/GenBank/DDBJ databases">
        <authorList>
            <person name="Botero Cardona J."/>
        </authorList>
    </citation>
    <scope>NUCLEOTIDE SEQUENCE</scope>
    <source>
        <strain evidence="1">R-53529</strain>
    </source>
</reference>
<gene>
    <name evidence="1" type="ORF">R53529_LOCUS2415</name>
</gene>